<sequence length="377" mass="41314">MFFTEQHELIRKLARDFAEQEIEPIADEVDKTAEFPKEIVKKMAQNGFFGIKMPKEYGGAGADNRAYVTIMEEISRASGVAGIYLSSPNSLLGTPFLLVGTDEQKEKYLKPMIRGEKTLAFALTEPGAGSDAGALATTAREEGDYYILNGRKTFITGAPISDNIIVFAKTDMSKGTKGITTFIVDSKQEGVSFGKPEDKMGMIGCPTSDIILENVKVHKSDILGEVNKGFITAMKTLSVGRIGVASQAIGIAQAAVDEAVKYAKQRKQFNRPIAKFQGIQFKLADMETKLNAAKLLVYNAAYKMDCGEKADKEASMAKYFAAEAAIQIVNDALQIHGGYGYIKDYKIERLYRDVRVIAIYEGTSQVQQMVIASNLLK</sequence>
<dbReference type="Gene3D" id="1.20.140.10">
    <property type="entry name" value="Butyryl-CoA Dehydrogenase, subunit A, domain 3"/>
    <property type="match status" value="1"/>
</dbReference>
<keyword evidence="4 6" id="KW-0274">FAD</keyword>
<dbReference type="FunFam" id="1.20.140.10:FF:000004">
    <property type="entry name" value="Acyl-CoA dehydrogenase FadE25"/>
    <property type="match status" value="1"/>
</dbReference>
<keyword evidence="5 6" id="KW-0560">Oxidoreductase</keyword>
<feature type="domain" description="Acyl-CoA oxidase/dehydrogenase middle" evidence="8">
    <location>
        <begin position="120"/>
        <end position="215"/>
    </location>
</feature>
<dbReference type="Pfam" id="PF02771">
    <property type="entry name" value="Acyl-CoA_dh_N"/>
    <property type="match status" value="1"/>
</dbReference>
<dbReference type="InterPro" id="IPR006089">
    <property type="entry name" value="Acyl-CoA_DH_CS"/>
</dbReference>
<evidence type="ECO:0000256" key="1">
    <source>
        <dbReference type="ARBA" id="ARBA00001974"/>
    </source>
</evidence>
<dbReference type="Gene3D" id="2.40.110.10">
    <property type="entry name" value="Butyryl-CoA Dehydrogenase, subunit A, domain 2"/>
    <property type="match status" value="1"/>
</dbReference>
<dbReference type="Gene3D" id="1.10.540.10">
    <property type="entry name" value="Acyl-CoA dehydrogenase/oxidase, N-terminal domain"/>
    <property type="match status" value="1"/>
</dbReference>
<dbReference type="InterPro" id="IPR046373">
    <property type="entry name" value="Acyl-CoA_Oxase/DH_mid-dom_sf"/>
</dbReference>
<reference evidence="11 13" key="1">
    <citation type="journal article" date="2014" name="J. Infect. Dis.">
        <title>Molecular characterization of a novel botulinum neurotoxin type H gene.</title>
        <authorList>
            <person name="Dover N."/>
            <person name="Barash J.R."/>
            <person name="Hill K.K."/>
            <person name="Xie G."/>
            <person name="Arnon S.S."/>
        </authorList>
    </citation>
    <scope>NUCLEOTIDE SEQUENCE [LARGE SCALE GENOMIC DNA]</scope>
    <source>
        <strain evidence="11 13">IBCA10-7060</strain>
    </source>
</reference>
<dbReference type="RefSeq" id="WP_012720590.1">
    <property type="nucleotide sequence ID" value="NZ_AP025140.1"/>
</dbReference>
<reference evidence="10 12" key="2">
    <citation type="submission" date="2019-02" db="EMBL/GenBank/DDBJ databases">
        <title>Genome sequencing of Clostridium botulinum clinical isolates.</title>
        <authorList>
            <person name="Brunt J."/>
            <person name="Van Vliet A.H.M."/>
            <person name="Stringer S.C."/>
            <person name="Grant K.A."/>
            <person name="Carter A.C."/>
            <person name="Peck M.W."/>
        </authorList>
    </citation>
    <scope>NUCLEOTIDE SEQUENCE [LARGE SCALE GENOMIC DNA]</scope>
    <source>
        <strain evidence="10 12">H142660711</strain>
    </source>
</reference>
<dbReference type="InterPro" id="IPR009100">
    <property type="entry name" value="AcylCoA_DH/oxidase_NM_dom_sf"/>
</dbReference>
<evidence type="ECO:0000256" key="2">
    <source>
        <dbReference type="ARBA" id="ARBA00009347"/>
    </source>
</evidence>
<dbReference type="InterPro" id="IPR036250">
    <property type="entry name" value="AcylCo_DH-like_C"/>
</dbReference>
<organism evidence="10 12">
    <name type="scientific">Clostridium botulinum</name>
    <dbReference type="NCBI Taxonomy" id="1491"/>
    <lineage>
        <taxon>Bacteria</taxon>
        <taxon>Bacillati</taxon>
        <taxon>Bacillota</taxon>
        <taxon>Clostridia</taxon>
        <taxon>Eubacteriales</taxon>
        <taxon>Clostridiaceae</taxon>
        <taxon>Clostridium</taxon>
    </lineage>
</organism>
<accession>A0A0A2HJ49</accession>
<proteinExistence type="inferred from homology"/>
<evidence type="ECO:0000313" key="11">
    <source>
        <dbReference type="EMBL" id="QRI53226.1"/>
    </source>
</evidence>
<dbReference type="InterPro" id="IPR037069">
    <property type="entry name" value="AcylCoA_DH/ox_N_sf"/>
</dbReference>
<gene>
    <name evidence="10" type="primary">acdA</name>
    <name evidence="10" type="ORF">EXM69_13045</name>
    <name evidence="11" type="ORF">JQS73_17790</name>
</gene>
<dbReference type="GO" id="GO:0050660">
    <property type="term" value="F:flavin adenine dinucleotide binding"/>
    <property type="evidence" value="ECO:0007669"/>
    <property type="project" value="InterPro"/>
</dbReference>
<comment type="similarity">
    <text evidence="2 6">Belongs to the acyl-CoA dehydrogenase family.</text>
</comment>
<evidence type="ECO:0000256" key="5">
    <source>
        <dbReference type="ARBA" id="ARBA00023002"/>
    </source>
</evidence>
<dbReference type="Proteomes" id="UP000473887">
    <property type="component" value="Unassembled WGS sequence"/>
</dbReference>
<evidence type="ECO:0000313" key="13">
    <source>
        <dbReference type="Proteomes" id="UP000663464"/>
    </source>
</evidence>
<dbReference type="PROSITE" id="PS00072">
    <property type="entry name" value="ACYL_COA_DH_1"/>
    <property type="match status" value="1"/>
</dbReference>
<reference evidence="11" key="3">
    <citation type="submission" date="2021-02" db="EMBL/GenBank/DDBJ databases">
        <authorList>
            <person name="Dover N."/>
            <person name="Barash J.R."/>
            <person name="Bell J.M."/>
            <person name="Sylvester M.D."/>
            <person name="Arnon S."/>
        </authorList>
    </citation>
    <scope>NUCLEOTIDE SEQUENCE</scope>
    <source>
        <strain evidence="11">IBCA10-7060</strain>
    </source>
</reference>
<dbReference type="InterPro" id="IPR006091">
    <property type="entry name" value="Acyl-CoA_Oxase/DH_mid-dom"/>
</dbReference>
<evidence type="ECO:0000313" key="10">
    <source>
        <dbReference type="EMBL" id="NEZ92847.1"/>
    </source>
</evidence>
<comment type="cofactor">
    <cofactor evidence="1 6">
        <name>FAD</name>
        <dbReference type="ChEBI" id="CHEBI:57692"/>
    </cofactor>
</comment>
<dbReference type="EMBL" id="SGKC01000026">
    <property type="protein sequence ID" value="NEZ92847.1"/>
    <property type="molecule type" value="Genomic_DNA"/>
</dbReference>
<dbReference type="GO" id="GO:0003995">
    <property type="term" value="F:acyl-CoA dehydrogenase activity"/>
    <property type="evidence" value="ECO:0007669"/>
    <property type="project" value="InterPro"/>
</dbReference>
<dbReference type="PIRSF" id="PIRSF016578">
    <property type="entry name" value="HsaA"/>
    <property type="match status" value="1"/>
</dbReference>
<dbReference type="FunFam" id="2.40.110.10:FF:000001">
    <property type="entry name" value="Acyl-CoA dehydrogenase, mitochondrial"/>
    <property type="match status" value="1"/>
</dbReference>
<name>A0A0A2HJ49_CLOBO</name>
<dbReference type="EMBL" id="CP069280">
    <property type="protein sequence ID" value="QRI53226.1"/>
    <property type="molecule type" value="Genomic_DNA"/>
</dbReference>
<dbReference type="PANTHER" id="PTHR43884:SF12">
    <property type="entry name" value="ISOVALERYL-COA DEHYDROGENASE, MITOCHONDRIAL-RELATED"/>
    <property type="match status" value="1"/>
</dbReference>
<dbReference type="Proteomes" id="UP000663464">
    <property type="component" value="Chromosome"/>
</dbReference>
<dbReference type="InterPro" id="IPR013786">
    <property type="entry name" value="AcylCoA_DH/ox_N"/>
</dbReference>
<feature type="domain" description="Acyl-CoA dehydrogenase/oxidase C-terminal" evidence="7">
    <location>
        <begin position="227"/>
        <end position="375"/>
    </location>
</feature>
<evidence type="ECO:0000313" key="12">
    <source>
        <dbReference type="Proteomes" id="UP000473887"/>
    </source>
</evidence>
<feature type="domain" description="Acyl-CoA dehydrogenase/oxidase N-terminal" evidence="9">
    <location>
        <begin position="4"/>
        <end position="116"/>
    </location>
</feature>
<dbReference type="PROSITE" id="PS00073">
    <property type="entry name" value="ACYL_COA_DH_2"/>
    <property type="match status" value="1"/>
</dbReference>
<dbReference type="Pfam" id="PF02770">
    <property type="entry name" value="Acyl-CoA_dh_M"/>
    <property type="match status" value="1"/>
</dbReference>
<dbReference type="AlphaFoldDB" id="A0A0A2HJ49"/>
<evidence type="ECO:0000259" key="9">
    <source>
        <dbReference type="Pfam" id="PF02771"/>
    </source>
</evidence>
<protein>
    <submittedName>
        <fullName evidence="10 11">3-(Aryl)acrylate reductase</fullName>
    </submittedName>
</protein>
<dbReference type="Pfam" id="PF00441">
    <property type="entry name" value="Acyl-CoA_dh_1"/>
    <property type="match status" value="1"/>
</dbReference>
<dbReference type="InterPro" id="IPR009075">
    <property type="entry name" value="AcylCo_DH/oxidase_C"/>
</dbReference>
<evidence type="ECO:0000256" key="4">
    <source>
        <dbReference type="ARBA" id="ARBA00022827"/>
    </source>
</evidence>
<dbReference type="SUPFAM" id="SSF56645">
    <property type="entry name" value="Acyl-CoA dehydrogenase NM domain-like"/>
    <property type="match status" value="1"/>
</dbReference>
<dbReference type="FunFam" id="1.10.540.10:FF:000002">
    <property type="entry name" value="Acyl-CoA dehydrogenase FadE19"/>
    <property type="match status" value="1"/>
</dbReference>
<keyword evidence="3 6" id="KW-0285">Flavoprotein</keyword>
<dbReference type="SUPFAM" id="SSF47203">
    <property type="entry name" value="Acyl-CoA dehydrogenase C-terminal domain-like"/>
    <property type="match status" value="1"/>
</dbReference>
<evidence type="ECO:0000256" key="3">
    <source>
        <dbReference type="ARBA" id="ARBA00022630"/>
    </source>
</evidence>
<evidence type="ECO:0000259" key="8">
    <source>
        <dbReference type="Pfam" id="PF02770"/>
    </source>
</evidence>
<evidence type="ECO:0000256" key="6">
    <source>
        <dbReference type="RuleBase" id="RU362125"/>
    </source>
</evidence>
<evidence type="ECO:0000259" key="7">
    <source>
        <dbReference type="Pfam" id="PF00441"/>
    </source>
</evidence>
<dbReference type="PANTHER" id="PTHR43884">
    <property type="entry name" value="ACYL-COA DEHYDROGENASE"/>
    <property type="match status" value="1"/>
</dbReference>